<dbReference type="EMBL" id="LR134156">
    <property type="protein sequence ID" value="VEA77029.1"/>
    <property type="molecule type" value="Genomic_DNA"/>
</dbReference>
<sequence length="49" mass="5571">MPVTFIGLEVRKAKQQCHGETYRPCRANQKGAQETNSFFVMSQKPGDQK</sequence>
<reference evidence="1 2" key="1">
    <citation type="submission" date="2018-12" db="EMBL/GenBank/DDBJ databases">
        <authorList>
            <consortium name="Pathogen Informatics"/>
        </authorList>
    </citation>
    <scope>NUCLEOTIDE SEQUENCE [LARGE SCALE GENOMIC DNA]</scope>
    <source>
        <strain evidence="1 2">NCTC10047</strain>
    </source>
</reference>
<gene>
    <name evidence="1" type="ORF">NCTC10047_02935</name>
</gene>
<name>A0A3S4GUP4_SALER</name>
<accession>A0A3S4GUP4</accession>
<evidence type="ECO:0000313" key="1">
    <source>
        <dbReference type="EMBL" id="VEA77029.1"/>
    </source>
</evidence>
<evidence type="ECO:0000313" key="2">
    <source>
        <dbReference type="Proteomes" id="UP000275676"/>
    </source>
</evidence>
<dbReference type="Proteomes" id="UP000275676">
    <property type="component" value="Chromosome"/>
</dbReference>
<protein>
    <submittedName>
        <fullName evidence="1">Uncharacterized protein</fullName>
    </submittedName>
</protein>
<dbReference type="AlphaFoldDB" id="A0A3S4GUP4"/>
<organism evidence="1 2">
    <name type="scientific">Salmonella enterica subsp. arizonae</name>
    <dbReference type="NCBI Taxonomy" id="59203"/>
    <lineage>
        <taxon>Bacteria</taxon>
        <taxon>Pseudomonadati</taxon>
        <taxon>Pseudomonadota</taxon>
        <taxon>Gammaproteobacteria</taxon>
        <taxon>Enterobacterales</taxon>
        <taxon>Enterobacteriaceae</taxon>
        <taxon>Salmonella</taxon>
    </lineage>
</organism>
<proteinExistence type="predicted"/>